<dbReference type="GeneID" id="139178020"/>
<keyword evidence="2" id="KW-1185">Reference proteome</keyword>
<evidence type="ECO:0000313" key="3">
    <source>
        <dbReference type="RefSeq" id="XP_070630921.1"/>
    </source>
</evidence>
<evidence type="ECO:0000256" key="1">
    <source>
        <dbReference type="SAM" id="MobiDB-lite"/>
    </source>
</evidence>
<dbReference type="PANTHER" id="PTHR15859:SF2">
    <property type="entry name" value="BTB_POZ DOMAIN-CONTAINING PROTEIN KCTD3"/>
    <property type="match status" value="1"/>
</dbReference>
<protein>
    <submittedName>
        <fullName evidence="3">BTB/POZ domain-containing protein KCTD3-like</fullName>
    </submittedName>
</protein>
<accession>A0ABM4R5T4</accession>
<dbReference type="PANTHER" id="PTHR15859">
    <property type="entry name" value="SETA BINDING PROTEIN 1"/>
    <property type="match status" value="1"/>
</dbReference>
<name>A0ABM4R5T4_BOSIN</name>
<sequence>MIRECEGSSRMGSRPRRYLFTGHTNGSIQMWDLTTAMDMVNKSKDKDVRGPTEEELLKLLDQCDLSTSRCATPNISPATSVVQHSRLRESSSSLQLQHHETIHEAATYGSIRPYRESPLLARARRTESFHSYRDFQTVNLNRNIERAVPENGNLGPIQAEVKTAAGECNVSERKSPGTEVKSLRQSDSVVEVHRLAEGFLESKKRSSEDENENKVESRKKGGFEGGGFPRKKESPSLGIFTKYV</sequence>
<dbReference type="RefSeq" id="XP_070630921.1">
    <property type="nucleotide sequence ID" value="XM_070774820.1"/>
</dbReference>
<feature type="region of interest" description="Disordered" evidence="1">
    <location>
        <begin position="200"/>
        <end position="244"/>
    </location>
</feature>
<evidence type="ECO:0000313" key="2">
    <source>
        <dbReference type="Proteomes" id="UP001652663"/>
    </source>
</evidence>
<organism evidence="2 3">
    <name type="scientific">Bos indicus</name>
    <name type="common">Zebu</name>
    <dbReference type="NCBI Taxonomy" id="9915"/>
    <lineage>
        <taxon>Eukaryota</taxon>
        <taxon>Metazoa</taxon>
        <taxon>Chordata</taxon>
        <taxon>Craniata</taxon>
        <taxon>Vertebrata</taxon>
        <taxon>Euteleostomi</taxon>
        <taxon>Mammalia</taxon>
        <taxon>Eutheria</taxon>
        <taxon>Laurasiatheria</taxon>
        <taxon>Artiodactyla</taxon>
        <taxon>Ruminantia</taxon>
        <taxon>Pecora</taxon>
        <taxon>Bovidae</taxon>
        <taxon>Bovinae</taxon>
        <taxon>Bos</taxon>
    </lineage>
</organism>
<dbReference type="Proteomes" id="UP001652663">
    <property type="component" value="Chromosome 20"/>
</dbReference>
<gene>
    <name evidence="3" type="primary">LOC139178020</name>
</gene>
<dbReference type="InterPro" id="IPR047876">
    <property type="entry name" value="SHKBP1/KCTD3"/>
</dbReference>
<feature type="compositionally biased region" description="Basic and acidic residues" evidence="1">
    <location>
        <begin position="200"/>
        <end position="222"/>
    </location>
</feature>
<proteinExistence type="predicted"/>
<reference evidence="3" key="1">
    <citation type="submission" date="2025-08" db="UniProtKB">
        <authorList>
            <consortium name="RefSeq"/>
        </authorList>
    </citation>
    <scope>IDENTIFICATION</scope>
    <source>
        <tissue evidence="3">Blood</tissue>
    </source>
</reference>